<reference evidence="2" key="1">
    <citation type="journal article" date="2012" name="Nat. Genet.">
        <title>Whole-genome sequence of Schistosoma haematobium.</title>
        <authorList>
            <person name="Young N.D."/>
            <person name="Jex A.R."/>
            <person name="Li B."/>
            <person name="Liu S."/>
            <person name="Yang L."/>
            <person name="Xiong Z."/>
            <person name="Li Y."/>
            <person name="Cantacessi C."/>
            <person name="Hall R.S."/>
            <person name="Xu X."/>
            <person name="Chen F."/>
            <person name="Wu X."/>
            <person name="Zerlotini A."/>
            <person name="Oliveira G."/>
            <person name="Hofmann A."/>
            <person name="Zhang G."/>
            <person name="Fang X."/>
            <person name="Kang Y."/>
            <person name="Campbell B.E."/>
            <person name="Loukas A."/>
            <person name="Ranganathan S."/>
            <person name="Rollinson D."/>
            <person name="Rinaldi G."/>
            <person name="Brindley P.J."/>
            <person name="Yang H."/>
            <person name="Wang J."/>
            <person name="Wang J."/>
            <person name="Gasser R.B."/>
        </authorList>
    </citation>
    <scope>NUCLEOTIDE SEQUENCE</scope>
</reference>
<evidence type="ECO:0000313" key="2">
    <source>
        <dbReference type="EMBL" id="KAH9581891.1"/>
    </source>
</evidence>
<dbReference type="GeneID" id="75577878"/>
<sequence length="196" mass="22706">MLPDVSNSSWKYKSRSKITNIYNISNSSIIPYYTKQVFIFLSIEIAVPLLIIMILSILFIAGYLWNSWTVFLWVLAWSAFALAMLIIFYRKIRDEHPLNIYLLVIYSIWIGTAIGISVLKLCMYLKVIAIAITLISFICSIFIGAAIRTRLADQFLLILIYIMCYNLKKLIFLDTTAYNRALEHQTLPSRNKKTKD</sequence>
<feature type="transmembrane region" description="Helical" evidence="1">
    <location>
        <begin position="100"/>
        <end position="118"/>
    </location>
</feature>
<gene>
    <name evidence="2" type="ORF">MS3_00008887</name>
</gene>
<feature type="transmembrane region" description="Helical" evidence="1">
    <location>
        <begin position="70"/>
        <end position="88"/>
    </location>
</feature>
<feature type="transmembrane region" description="Helical" evidence="1">
    <location>
        <begin position="37"/>
        <end position="64"/>
    </location>
</feature>
<keyword evidence="1" id="KW-1133">Transmembrane helix</keyword>
<keyword evidence="1" id="KW-0812">Transmembrane</keyword>
<accession>A0A922LFW4</accession>
<keyword evidence="1" id="KW-0472">Membrane</keyword>
<dbReference type="AlphaFoldDB" id="A0A922LFW4"/>
<name>A0A922LFW4_SCHHA</name>
<evidence type="ECO:0000313" key="3">
    <source>
        <dbReference type="Proteomes" id="UP000471633"/>
    </source>
</evidence>
<protein>
    <submittedName>
        <fullName evidence="2">Uncharacterized protein</fullName>
    </submittedName>
</protein>
<dbReference type="RefSeq" id="XP_051065889.1">
    <property type="nucleotide sequence ID" value="XM_051217236.1"/>
</dbReference>
<organism evidence="2 3">
    <name type="scientific">Schistosoma haematobium</name>
    <name type="common">Blood fluke</name>
    <dbReference type="NCBI Taxonomy" id="6185"/>
    <lineage>
        <taxon>Eukaryota</taxon>
        <taxon>Metazoa</taxon>
        <taxon>Spiralia</taxon>
        <taxon>Lophotrochozoa</taxon>
        <taxon>Platyhelminthes</taxon>
        <taxon>Trematoda</taxon>
        <taxon>Digenea</taxon>
        <taxon>Strigeidida</taxon>
        <taxon>Schistosomatoidea</taxon>
        <taxon>Schistosomatidae</taxon>
        <taxon>Schistosoma</taxon>
    </lineage>
</organism>
<reference evidence="2" key="2">
    <citation type="journal article" date="2019" name="Gigascience">
        <title>High-quality Schistosoma haematobium genome achieved by single-molecule and long-range sequencing.</title>
        <authorList>
            <person name="Stroehlein A.J."/>
            <person name="Korhonen P.K."/>
            <person name="Chong T.M."/>
            <person name="Lim Y.L."/>
            <person name="Chan K.G."/>
            <person name="Webster B."/>
            <person name="Rollinson D."/>
            <person name="Brindley P.J."/>
            <person name="Gasser R.B."/>
            <person name="Young N.D."/>
        </authorList>
    </citation>
    <scope>NUCLEOTIDE SEQUENCE</scope>
</reference>
<keyword evidence="3" id="KW-1185">Reference proteome</keyword>
<dbReference type="EMBL" id="AMPZ03000006">
    <property type="protein sequence ID" value="KAH9581891.1"/>
    <property type="molecule type" value="Genomic_DNA"/>
</dbReference>
<feature type="transmembrane region" description="Helical" evidence="1">
    <location>
        <begin position="124"/>
        <end position="143"/>
    </location>
</feature>
<evidence type="ECO:0000256" key="1">
    <source>
        <dbReference type="SAM" id="Phobius"/>
    </source>
</evidence>
<comment type="caution">
    <text evidence="2">The sequence shown here is derived from an EMBL/GenBank/DDBJ whole genome shotgun (WGS) entry which is preliminary data.</text>
</comment>
<reference evidence="2" key="3">
    <citation type="submission" date="2021-06" db="EMBL/GenBank/DDBJ databases">
        <title>Chromosome-level genome assembly for S. haematobium.</title>
        <authorList>
            <person name="Stroehlein A.J."/>
        </authorList>
    </citation>
    <scope>NUCLEOTIDE SEQUENCE</scope>
</reference>
<feature type="transmembrane region" description="Helical" evidence="1">
    <location>
        <begin position="155"/>
        <end position="173"/>
    </location>
</feature>
<dbReference type="Proteomes" id="UP000471633">
    <property type="component" value="Unassembled WGS sequence"/>
</dbReference>
<reference evidence="2" key="4">
    <citation type="journal article" date="2022" name="PLoS Pathog.">
        <title>Chromosome-level genome of Schistosoma haematobium underpins genome-wide explorations of molecular variation.</title>
        <authorList>
            <person name="Stroehlein A.J."/>
            <person name="Korhonen P.K."/>
            <person name="Lee V.V."/>
            <person name="Ralph S.A."/>
            <person name="Mentink-Kane M."/>
            <person name="You H."/>
            <person name="McManus D.P."/>
            <person name="Tchuente L.T."/>
            <person name="Stothard J.R."/>
            <person name="Kaur P."/>
            <person name="Dudchenko O."/>
            <person name="Aiden E.L."/>
            <person name="Yang B."/>
            <person name="Yang H."/>
            <person name="Emery A.M."/>
            <person name="Webster B.L."/>
            <person name="Brindley P.J."/>
            <person name="Rollinson D."/>
            <person name="Chang B.C.H."/>
            <person name="Gasser R.B."/>
            <person name="Young N.D."/>
        </authorList>
    </citation>
    <scope>NUCLEOTIDE SEQUENCE</scope>
</reference>
<dbReference type="CTD" id="75577878"/>
<proteinExistence type="predicted"/>